<dbReference type="RefSeq" id="WP_012874956.1">
    <property type="nucleotide sequence ID" value="NC_013525.1"/>
</dbReference>
<dbReference type="EMBL" id="CP001825">
    <property type="protein sequence ID" value="ACZ41921.1"/>
    <property type="molecule type" value="Genomic_DNA"/>
</dbReference>
<evidence type="ECO:0000259" key="2">
    <source>
        <dbReference type="PROSITE" id="PS50914"/>
    </source>
</evidence>
<dbReference type="KEGG" id="ttr:Tter_1005"/>
<feature type="domain" description="BON" evidence="2">
    <location>
        <begin position="111"/>
        <end position="179"/>
    </location>
</feature>
<proteinExistence type="predicted"/>
<dbReference type="Pfam" id="PF04972">
    <property type="entry name" value="BON"/>
    <property type="match status" value="1"/>
</dbReference>
<organism evidence="3 4">
    <name type="scientific">Thermobaculum terrenum (strain ATCC BAA-798 / CCMEE 7001 / YNP1)</name>
    <dbReference type="NCBI Taxonomy" id="525904"/>
    <lineage>
        <taxon>Bacteria</taxon>
        <taxon>Bacillati</taxon>
        <taxon>Chloroflexota</taxon>
        <taxon>Chloroflexia</taxon>
        <taxon>Candidatus Thermobaculales</taxon>
        <taxon>Candidatus Thermobaculaceae</taxon>
        <taxon>Thermobaculum</taxon>
    </lineage>
</organism>
<dbReference type="InterPro" id="IPR007055">
    <property type="entry name" value="BON_dom"/>
</dbReference>
<dbReference type="AlphaFoldDB" id="D1CG65"/>
<dbReference type="STRING" id="525904.Tter_1005"/>
<evidence type="ECO:0000256" key="1">
    <source>
        <dbReference type="SAM" id="MobiDB-lite"/>
    </source>
</evidence>
<dbReference type="HOGENOM" id="CLU_1495522_0_0_0"/>
<dbReference type="Gene3D" id="3.30.1340.30">
    <property type="match status" value="1"/>
</dbReference>
<gene>
    <name evidence="3" type="ordered locus">Tter_1005</name>
</gene>
<sequence length="180" mass="19911">MGDDRRDLSHKVPKEQEREDVDVPSEIPVPDETFDEDTLRLNNDETDFTTDETSSAIISSEEAEPYFPPTDPVIEPKANDEGGADVLGGFSSGNDESLLSDYDEDQILEVPDDELTQRVIDTLRRDATTADLDIDVYARDGVVILRGRVPTIMDAENAESVASNVPGVIEVREELEVDTQ</sequence>
<evidence type="ECO:0000313" key="4">
    <source>
        <dbReference type="Proteomes" id="UP000000323"/>
    </source>
</evidence>
<keyword evidence="4" id="KW-1185">Reference proteome</keyword>
<evidence type="ECO:0000313" key="3">
    <source>
        <dbReference type="EMBL" id="ACZ41921.1"/>
    </source>
</evidence>
<dbReference type="Proteomes" id="UP000000323">
    <property type="component" value="Chromosome 1"/>
</dbReference>
<dbReference type="PROSITE" id="PS50914">
    <property type="entry name" value="BON"/>
    <property type="match status" value="1"/>
</dbReference>
<protein>
    <submittedName>
        <fullName evidence="3">Transport-associated</fullName>
    </submittedName>
</protein>
<feature type="compositionally biased region" description="Low complexity" evidence="1">
    <location>
        <begin position="51"/>
        <end position="60"/>
    </location>
</feature>
<dbReference type="eggNOG" id="COG2823">
    <property type="taxonomic scope" value="Bacteria"/>
</dbReference>
<accession>D1CG65</accession>
<feature type="region of interest" description="Disordered" evidence="1">
    <location>
        <begin position="1"/>
        <end position="97"/>
    </location>
</feature>
<reference evidence="4" key="1">
    <citation type="journal article" date="2010" name="Stand. Genomic Sci.">
        <title>Complete genome sequence of 'Thermobaculum terrenum' type strain (YNP1).</title>
        <authorList>
            <person name="Kiss H."/>
            <person name="Cleland D."/>
            <person name="Lapidus A."/>
            <person name="Lucas S."/>
            <person name="Glavina Del Rio T."/>
            <person name="Nolan M."/>
            <person name="Tice H."/>
            <person name="Han C."/>
            <person name="Goodwin L."/>
            <person name="Pitluck S."/>
            <person name="Liolios K."/>
            <person name="Ivanova N."/>
            <person name="Mavromatis K."/>
            <person name="Ovchinnikova G."/>
            <person name="Pati A."/>
            <person name="Chen A."/>
            <person name="Palaniappan K."/>
            <person name="Land M."/>
            <person name="Hauser L."/>
            <person name="Chang Y."/>
            <person name="Jeffries C."/>
            <person name="Lu M."/>
            <person name="Brettin T."/>
            <person name="Detter J."/>
            <person name="Goker M."/>
            <person name="Tindall B."/>
            <person name="Beck B."/>
            <person name="McDermott T."/>
            <person name="Woyke T."/>
            <person name="Bristow J."/>
            <person name="Eisen J."/>
            <person name="Markowitz V."/>
            <person name="Hugenholtz P."/>
            <person name="Kyrpides N."/>
            <person name="Klenk H."/>
            <person name="Cheng J."/>
        </authorList>
    </citation>
    <scope>NUCLEOTIDE SEQUENCE [LARGE SCALE GENOMIC DNA]</scope>
    <source>
        <strain evidence="4">ATCC BAA-798 / YNP1</strain>
    </source>
</reference>
<feature type="compositionally biased region" description="Basic and acidic residues" evidence="1">
    <location>
        <begin position="1"/>
        <end position="17"/>
    </location>
</feature>
<dbReference type="OrthoDB" id="3626971at2"/>
<name>D1CG65_THET1</name>